<reference evidence="2 3" key="3">
    <citation type="journal article" date="2017" name="Mol. Plant Pathol.">
        <title>A gapless genome sequence of the fungus Botrytis cinerea.</title>
        <authorList>
            <person name="Van Kan J.A."/>
            <person name="Stassen J.H."/>
            <person name="Mosbach A."/>
            <person name="Van Der Lee T.A."/>
            <person name="Faino L."/>
            <person name="Farmer A.D."/>
            <person name="Papasotiriou D.G."/>
            <person name="Zhou S."/>
            <person name="Seidl M.F."/>
            <person name="Cottam E."/>
            <person name="Edel D."/>
            <person name="Hahn M."/>
            <person name="Schwartz D.C."/>
            <person name="Dietrich R.A."/>
            <person name="Widdison S."/>
            <person name="Scalliet G."/>
        </authorList>
    </citation>
    <scope>NUCLEOTIDE SEQUENCE [LARGE SCALE GENOMIC DNA]</scope>
    <source>
        <strain evidence="2 3">B05.10</strain>
    </source>
</reference>
<evidence type="ECO:0000313" key="2">
    <source>
        <dbReference type="EMBL" id="ATZ48122.1"/>
    </source>
</evidence>
<dbReference type="EMBL" id="CP009807">
    <property type="protein sequence ID" value="ATZ48122.1"/>
    <property type="molecule type" value="Genomic_DNA"/>
</dbReference>
<reference evidence="2 3" key="2">
    <citation type="journal article" date="2012" name="Eukaryot. Cell">
        <title>Genome update of Botrytis cinerea strains B05.10 and T4.</title>
        <authorList>
            <person name="Staats M."/>
            <person name="van Kan J.A."/>
        </authorList>
    </citation>
    <scope>NUCLEOTIDE SEQUENCE [LARGE SCALE GENOMIC DNA]</scope>
    <source>
        <strain evidence="2 3">B05.10</strain>
    </source>
</reference>
<dbReference type="GeneID" id="36394029"/>
<dbReference type="Proteomes" id="UP000001798">
    <property type="component" value="Chromosome 3"/>
</dbReference>
<name>A0A384JCC8_BOTFB</name>
<keyword evidence="1" id="KW-0472">Membrane</keyword>
<sequence length="87" mass="9180">MADVLALESAVVGIIVAAFHSASLLHDDLSEVKMRVEAIKPIVGDLGSVVGVLSSLDATVKRSNQAQGGLREISRKISQVDKTPLEQ</sequence>
<evidence type="ECO:0000313" key="3">
    <source>
        <dbReference type="Proteomes" id="UP000001798"/>
    </source>
</evidence>
<dbReference type="OrthoDB" id="3560240at2759"/>
<dbReference type="RefSeq" id="XP_024547687.1">
    <property type="nucleotide sequence ID" value="XM_024691914.1"/>
</dbReference>
<dbReference type="KEGG" id="bfu:BCIN_03g03690"/>
<keyword evidence="1" id="KW-0812">Transmembrane</keyword>
<reference evidence="2 3" key="1">
    <citation type="journal article" date="2011" name="PLoS Genet.">
        <title>Genomic analysis of the necrotrophic fungal pathogens Sclerotinia sclerotiorum and Botrytis cinerea.</title>
        <authorList>
            <person name="Amselem J."/>
            <person name="Cuomo C.A."/>
            <person name="van Kan J.A."/>
            <person name="Viaud M."/>
            <person name="Benito E.P."/>
            <person name="Couloux A."/>
            <person name="Coutinho P.M."/>
            <person name="de Vries R.P."/>
            <person name="Dyer P.S."/>
            <person name="Fillinger S."/>
            <person name="Fournier E."/>
            <person name="Gout L."/>
            <person name="Hahn M."/>
            <person name="Kohn L."/>
            <person name="Lapalu N."/>
            <person name="Plummer K.M."/>
            <person name="Pradier J.M."/>
            <person name="Quevillon E."/>
            <person name="Sharon A."/>
            <person name="Simon A."/>
            <person name="ten Have A."/>
            <person name="Tudzynski B."/>
            <person name="Tudzynski P."/>
            <person name="Wincker P."/>
            <person name="Andrew M."/>
            <person name="Anthouard V."/>
            <person name="Beever R.E."/>
            <person name="Beffa R."/>
            <person name="Benoit I."/>
            <person name="Bouzid O."/>
            <person name="Brault B."/>
            <person name="Chen Z."/>
            <person name="Choquer M."/>
            <person name="Collemare J."/>
            <person name="Cotton P."/>
            <person name="Danchin E.G."/>
            <person name="Da Silva C."/>
            <person name="Gautier A."/>
            <person name="Giraud C."/>
            <person name="Giraud T."/>
            <person name="Gonzalez C."/>
            <person name="Grossetete S."/>
            <person name="Guldener U."/>
            <person name="Henrissat B."/>
            <person name="Howlett B.J."/>
            <person name="Kodira C."/>
            <person name="Kretschmer M."/>
            <person name="Lappartient A."/>
            <person name="Leroch M."/>
            <person name="Levis C."/>
            <person name="Mauceli E."/>
            <person name="Neuveglise C."/>
            <person name="Oeser B."/>
            <person name="Pearson M."/>
            <person name="Poulain J."/>
            <person name="Poussereau N."/>
            <person name="Quesneville H."/>
            <person name="Rascle C."/>
            <person name="Schumacher J."/>
            <person name="Segurens B."/>
            <person name="Sexton A."/>
            <person name="Silva E."/>
            <person name="Sirven C."/>
            <person name="Soanes D.M."/>
            <person name="Talbot N.J."/>
            <person name="Templeton M."/>
            <person name="Yandava C."/>
            <person name="Yarden O."/>
            <person name="Zeng Q."/>
            <person name="Rollins J.A."/>
            <person name="Lebrun M.H."/>
            <person name="Dickman M."/>
        </authorList>
    </citation>
    <scope>NUCLEOTIDE SEQUENCE [LARGE SCALE GENOMIC DNA]</scope>
    <source>
        <strain evidence="2 3">B05.10</strain>
    </source>
</reference>
<dbReference type="AlphaFoldDB" id="A0A384JCC8"/>
<gene>
    <name evidence="2" type="ORF">BCIN_03g03690</name>
</gene>
<organism evidence="2 3">
    <name type="scientific">Botryotinia fuckeliana (strain B05.10)</name>
    <name type="common">Noble rot fungus</name>
    <name type="synonym">Botrytis cinerea</name>
    <dbReference type="NCBI Taxonomy" id="332648"/>
    <lineage>
        <taxon>Eukaryota</taxon>
        <taxon>Fungi</taxon>
        <taxon>Dikarya</taxon>
        <taxon>Ascomycota</taxon>
        <taxon>Pezizomycotina</taxon>
        <taxon>Leotiomycetes</taxon>
        <taxon>Helotiales</taxon>
        <taxon>Sclerotiniaceae</taxon>
        <taxon>Botrytis</taxon>
    </lineage>
</organism>
<keyword evidence="1" id="KW-1133">Transmembrane helix</keyword>
<protein>
    <recommendedName>
        <fullName evidence="4">Fungal N-terminal domain-containing protein</fullName>
    </recommendedName>
</protein>
<dbReference type="VEuPathDB" id="FungiDB:Bcin03g03690"/>
<accession>A0A384JCC8</accession>
<evidence type="ECO:0008006" key="4">
    <source>
        <dbReference type="Google" id="ProtNLM"/>
    </source>
</evidence>
<evidence type="ECO:0000256" key="1">
    <source>
        <dbReference type="SAM" id="Phobius"/>
    </source>
</evidence>
<feature type="transmembrane region" description="Helical" evidence="1">
    <location>
        <begin position="6"/>
        <end position="25"/>
    </location>
</feature>
<keyword evidence="3" id="KW-1185">Reference proteome</keyword>
<proteinExistence type="predicted"/>